<dbReference type="AlphaFoldDB" id="A0A8S3CPM5"/>
<accession>A0A8S3CPM5</accession>
<comment type="caution">
    <text evidence="3">The sequence shown here is derived from an EMBL/GenBank/DDBJ whole genome shotgun (WGS) entry which is preliminary data.</text>
</comment>
<feature type="compositionally biased region" description="Low complexity" evidence="1">
    <location>
        <begin position="9"/>
        <end position="43"/>
    </location>
</feature>
<gene>
    <name evidence="2" type="ORF">BYL167_LOCUS43026</name>
    <name evidence="3" type="ORF">GIL414_LOCUS53590</name>
</gene>
<name>A0A8S3CPM5_9BILA</name>
<protein>
    <submittedName>
        <fullName evidence="3">Uncharacterized protein</fullName>
    </submittedName>
</protein>
<dbReference type="Proteomes" id="UP000681720">
    <property type="component" value="Unassembled WGS sequence"/>
</dbReference>
<dbReference type="EMBL" id="CAJOBJ010186046">
    <property type="protein sequence ID" value="CAF4936475.1"/>
    <property type="molecule type" value="Genomic_DNA"/>
</dbReference>
<evidence type="ECO:0000313" key="2">
    <source>
        <dbReference type="EMBL" id="CAF4672616.1"/>
    </source>
</evidence>
<feature type="compositionally biased region" description="Polar residues" evidence="1">
    <location>
        <begin position="61"/>
        <end position="79"/>
    </location>
</feature>
<evidence type="ECO:0000256" key="1">
    <source>
        <dbReference type="SAM" id="MobiDB-lite"/>
    </source>
</evidence>
<feature type="region of interest" description="Disordered" evidence="1">
    <location>
        <begin position="1"/>
        <end position="79"/>
    </location>
</feature>
<evidence type="ECO:0000313" key="4">
    <source>
        <dbReference type="Proteomes" id="UP000681720"/>
    </source>
</evidence>
<dbReference type="EMBL" id="CAJOBH010113286">
    <property type="protein sequence ID" value="CAF4672616.1"/>
    <property type="molecule type" value="Genomic_DNA"/>
</dbReference>
<organism evidence="3 4">
    <name type="scientific">Rotaria magnacalcarata</name>
    <dbReference type="NCBI Taxonomy" id="392030"/>
    <lineage>
        <taxon>Eukaryota</taxon>
        <taxon>Metazoa</taxon>
        <taxon>Spiralia</taxon>
        <taxon>Gnathifera</taxon>
        <taxon>Rotifera</taxon>
        <taxon>Eurotatoria</taxon>
        <taxon>Bdelloidea</taxon>
        <taxon>Philodinida</taxon>
        <taxon>Philodinidae</taxon>
        <taxon>Rotaria</taxon>
    </lineage>
</organism>
<reference evidence="3" key="1">
    <citation type="submission" date="2021-02" db="EMBL/GenBank/DDBJ databases">
        <authorList>
            <person name="Nowell W R."/>
        </authorList>
    </citation>
    <scope>NUCLEOTIDE SEQUENCE</scope>
</reference>
<dbReference type="Proteomes" id="UP000681967">
    <property type="component" value="Unassembled WGS sequence"/>
</dbReference>
<sequence length="79" mass="8772">PPPRHAKGNFTENNNNNYNTTAATTTSTKANPPSNKKPTTTTTRRQDSEPISPMPNKEQETSGNNLFLNETSFYLKTES</sequence>
<feature type="non-terminal residue" evidence="3">
    <location>
        <position position="1"/>
    </location>
</feature>
<proteinExistence type="predicted"/>
<evidence type="ECO:0000313" key="3">
    <source>
        <dbReference type="EMBL" id="CAF4936475.1"/>
    </source>
</evidence>